<comment type="caution">
    <text evidence="1">The sequence shown here is derived from an EMBL/GenBank/DDBJ whole genome shotgun (WGS) entry which is preliminary data.</text>
</comment>
<sequence>MYFLNLPNFHPNRGINTDNYHKAVFLSSVDGLFERDQSVFNYGGMLFPFKEIFLREEHFFVSEINLQKLFDPYNLDQLLRENSFPVNPELVEEIKAQFFKGYTDGLQNFDREIGSFFFSLAPAEQLKVLVDFMNYCHHHLYFEGFVIPEVLYSLGYIQACLVQSYKTYQNLSKLSVKEITGEPLIEATPVAEPPVLTLQNTVVQTNGIHKIALKYPADEIIKLWQVLLDIHRCKSVAILPFFKTEKEVENLLGELFCVSENAGVSLPDREHRYYELSSDYQPILCLLMHATYKLNHTFTRIKLEPYSALLKQSFSAFQGIENVADISGNITKKKDAGIMLLGEIKSSKYAKNALKILAKIKDYRIKA</sequence>
<accession>A0A495IYD2</accession>
<proteinExistence type="predicted"/>
<keyword evidence="2" id="KW-1185">Reference proteome</keyword>
<dbReference type="Proteomes" id="UP000268007">
    <property type="component" value="Unassembled WGS sequence"/>
</dbReference>
<dbReference type="OrthoDB" id="788224at2"/>
<gene>
    <name evidence="1" type="ORF">BDD43_1207</name>
</gene>
<protein>
    <submittedName>
        <fullName evidence="1">Uncharacterized protein</fullName>
    </submittedName>
</protein>
<dbReference type="AlphaFoldDB" id="A0A495IYD2"/>
<dbReference type="RefSeq" id="WP_121196797.1">
    <property type="nucleotide sequence ID" value="NZ_RBKU01000001.1"/>
</dbReference>
<reference evidence="1 2" key="1">
    <citation type="submission" date="2018-10" db="EMBL/GenBank/DDBJ databases">
        <title>Genomic Encyclopedia of Archaeal and Bacterial Type Strains, Phase II (KMG-II): from individual species to whole genera.</title>
        <authorList>
            <person name="Goeker M."/>
        </authorList>
    </citation>
    <scope>NUCLEOTIDE SEQUENCE [LARGE SCALE GENOMIC DNA]</scope>
    <source>
        <strain evidence="1 2">DSM 18602</strain>
    </source>
</reference>
<evidence type="ECO:0000313" key="1">
    <source>
        <dbReference type="EMBL" id="RKR81064.1"/>
    </source>
</evidence>
<organism evidence="1 2">
    <name type="scientific">Mucilaginibacter gracilis</name>
    <dbReference type="NCBI Taxonomy" id="423350"/>
    <lineage>
        <taxon>Bacteria</taxon>
        <taxon>Pseudomonadati</taxon>
        <taxon>Bacteroidota</taxon>
        <taxon>Sphingobacteriia</taxon>
        <taxon>Sphingobacteriales</taxon>
        <taxon>Sphingobacteriaceae</taxon>
        <taxon>Mucilaginibacter</taxon>
    </lineage>
</organism>
<evidence type="ECO:0000313" key="2">
    <source>
        <dbReference type="Proteomes" id="UP000268007"/>
    </source>
</evidence>
<dbReference type="EMBL" id="RBKU01000001">
    <property type="protein sequence ID" value="RKR81064.1"/>
    <property type="molecule type" value="Genomic_DNA"/>
</dbReference>
<name>A0A495IYD2_9SPHI</name>